<reference evidence="8" key="1">
    <citation type="submission" date="2014-07" db="EMBL/GenBank/DDBJ databases">
        <authorList>
            <person name="Urmite Genomes Urmite Genomes"/>
        </authorList>
    </citation>
    <scope>NUCLEOTIDE SEQUENCE</scope>
    <source>
        <strain evidence="8">13S34_air</strain>
    </source>
</reference>
<evidence type="ECO:0000256" key="5">
    <source>
        <dbReference type="ARBA" id="ARBA00022989"/>
    </source>
</evidence>
<name>A0A078MFB1_9BACL</name>
<dbReference type="InterPro" id="IPR039428">
    <property type="entry name" value="NUOK/Mnh_C1-like"/>
</dbReference>
<dbReference type="NCBIfam" id="NF006372">
    <property type="entry name" value="PRK08600.1"/>
    <property type="match status" value="1"/>
</dbReference>
<dbReference type="HOGENOM" id="CLU_082058_3_1_9"/>
<evidence type="ECO:0000256" key="7">
    <source>
        <dbReference type="SAM" id="Phobius"/>
    </source>
</evidence>
<dbReference type="PANTHER" id="PTHR34583">
    <property type="entry name" value="ANTIPORTER SUBUNIT MNHC2-RELATED"/>
    <property type="match status" value="1"/>
</dbReference>
<keyword evidence="4 7" id="KW-0812">Transmembrane</keyword>
<dbReference type="GO" id="GO:0005886">
    <property type="term" value="C:plasma membrane"/>
    <property type="evidence" value="ECO:0007669"/>
    <property type="project" value="UniProtKB-SubCell"/>
</dbReference>
<comment type="subcellular location">
    <subcellularLocation>
        <location evidence="1">Cell membrane</location>
        <topology evidence="1">Multi-pass membrane protein</topology>
    </subcellularLocation>
</comment>
<evidence type="ECO:0000256" key="3">
    <source>
        <dbReference type="ARBA" id="ARBA00022475"/>
    </source>
</evidence>
<dbReference type="PANTHER" id="PTHR34583:SF2">
    <property type="entry name" value="ANTIPORTER SUBUNIT MNHC2-RELATED"/>
    <property type="match status" value="1"/>
</dbReference>
<evidence type="ECO:0000256" key="4">
    <source>
        <dbReference type="ARBA" id="ARBA00022692"/>
    </source>
</evidence>
<proteinExistence type="inferred from homology"/>
<evidence type="ECO:0000256" key="6">
    <source>
        <dbReference type="ARBA" id="ARBA00023136"/>
    </source>
</evidence>
<sequence length="114" mass="12255">MEFIMAFVIGFLFMAAVYLMLSRSLLRIIIGTGLLSHGAHLLILTMGGLGGSAPPVLADGVEDFADPLPQALILTAIVISFGVTAFFLVLAYRSYQELNTDDISEMKGGDEEDE</sequence>
<protein>
    <submittedName>
        <fullName evidence="8">Na(+)/H(+) antiporter subunit C</fullName>
    </submittedName>
</protein>
<keyword evidence="6 7" id="KW-0472">Membrane</keyword>
<dbReference type="Pfam" id="PF00420">
    <property type="entry name" value="Oxidored_q2"/>
    <property type="match status" value="1"/>
</dbReference>
<keyword evidence="3" id="KW-1003">Cell membrane</keyword>
<dbReference type="NCBIfam" id="NF009303">
    <property type="entry name" value="PRK12660.1"/>
    <property type="match status" value="1"/>
</dbReference>
<evidence type="ECO:0000256" key="1">
    <source>
        <dbReference type="ARBA" id="ARBA00004651"/>
    </source>
</evidence>
<accession>A0A078MFB1</accession>
<comment type="similarity">
    <text evidence="2">Belongs to the CPA3 antiporters (TC 2.A.63) subunit C family.</text>
</comment>
<gene>
    <name evidence="8" type="primary">mrpC_2</name>
    <name evidence="8" type="ORF">BN1050_02756</name>
</gene>
<dbReference type="EMBL" id="LN483081">
    <property type="protein sequence ID" value="CEA05998.1"/>
    <property type="molecule type" value="Genomic_DNA"/>
</dbReference>
<organism evidence="8">
    <name type="scientific">Metalysinibacillus saudimassiliensis</name>
    <dbReference type="NCBI Taxonomy" id="1461583"/>
    <lineage>
        <taxon>Bacteria</taxon>
        <taxon>Bacillati</taxon>
        <taxon>Bacillota</taxon>
        <taxon>Bacilli</taxon>
        <taxon>Bacillales</taxon>
        <taxon>Caryophanaceae</taxon>
        <taxon>Metalysinibacillus</taxon>
    </lineage>
</organism>
<feature type="transmembrane region" description="Helical" evidence="7">
    <location>
        <begin position="71"/>
        <end position="92"/>
    </location>
</feature>
<feature type="transmembrane region" description="Helical" evidence="7">
    <location>
        <begin position="6"/>
        <end position="21"/>
    </location>
</feature>
<dbReference type="AlphaFoldDB" id="A0A078MFB1"/>
<dbReference type="Gene3D" id="1.10.287.3510">
    <property type="match status" value="1"/>
</dbReference>
<dbReference type="InterPro" id="IPR050601">
    <property type="entry name" value="CPA3_antiporter_subunitC"/>
</dbReference>
<evidence type="ECO:0000313" key="8">
    <source>
        <dbReference type="EMBL" id="CEA05998.1"/>
    </source>
</evidence>
<feature type="transmembrane region" description="Helical" evidence="7">
    <location>
        <begin position="28"/>
        <end position="51"/>
    </location>
</feature>
<keyword evidence="5 7" id="KW-1133">Transmembrane helix</keyword>
<dbReference type="PATRIC" id="fig|1461583.4.peg.2641"/>
<evidence type="ECO:0000256" key="2">
    <source>
        <dbReference type="ARBA" id="ARBA00010388"/>
    </source>
</evidence>